<dbReference type="SMART" id="SM00287">
    <property type="entry name" value="SH3b"/>
    <property type="match status" value="1"/>
</dbReference>
<dbReference type="Proteomes" id="UP000184212">
    <property type="component" value="Unassembled WGS sequence"/>
</dbReference>
<protein>
    <submittedName>
        <fullName evidence="3">SH3 domain-containing protein</fullName>
    </submittedName>
</protein>
<keyword evidence="1" id="KW-1133">Transmembrane helix</keyword>
<sequence length="166" mass="18880">MVSCYRCGAPNANYRRTIYTGFSTGGWWGKRSYGSRTYYGLRPVCRDCAKSIDRWNIIKLIFWVVVIVSAIFYFLNRRSNSSKVDSSSQYHYSGETARITSATGLRLRDQPSSSGTVLLTVPYDETVGIIDKNGNIETISGREANWYKVDYKGTTGWLWSGYLETK</sequence>
<gene>
    <name evidence="3" type="ORF">SAMN04488109_2626</name>
</gene>
<evidence type="ECO:0000259" key="2">
    <source>
        <dbReference type="PROSITE" id="PS51781"/>
    </source>
</evidence>
<dbReference type="AlphaFoldDB" id="A0A1M5P1B6"/>
<keyword evidence="1" id="KW-0472">Membrane</keyword>
<proteinExistence type="predicted"/>
<dbReference type="RefSeq" id="WP_084138067.1">
    <property type="nucleotide sequence ID" value="NZ_FQWQ01000001.1"/>
</dbReference>
<evidence type="ECO:0000256" key="1">
    <source>
        <dbReference type="SAM" id="Phobius"/>
    </source>
</evidence>
<dbReference type="Gene3D" id="2.30.30.40">
    <property type="entry name" value="SH3 Domains"/>
    <property type="match status" value="1"/>
</dbReference>
<name>A0A1M5P1B6_9BACT</name>
<organism evidence="3 4">
    <name type="scientific">Chryseolinea serpens</name>
    <dbReference type="NCBI Taxonomy" id="947013"/>
    <lineage>
        <taxon>Bacteria</taxon>
        <taxon>Pseudomonadati</taxon>
        <taxon>Bacteroidota</taxon>
        <taxon>Cytophagia</taxon>
        <taxon>Cytophagales</taxon>
        <taxon>Fulvivirgaceae</taxon>
        <taxon>Chryseolinea</taxon>
    </lineage>
</organism>
<dbReference type="PROSITE" id="PS51781">
    <property type="entry name" value="SH3B"/>
    <property type="match status" value="1"/>
</dbReference>
<dbReference type="OrthoDB" id="983201at2"/>
<dbReference type="InterPro" id="IPR003646">
    <property type="entry name" value="SH3-like_bac-type"/>
</dbReference>
<reference evidence="3 4" key="1">
    <citation type="submission" date="2016-11" db="EMBL/GenBank/DDBJ databases">
        <authorList>
            <person name="Jaros S."/>
            <person name="Januszkiewicz K."/>
            <person name="Wedrychowicz H."/>
        </authorList>
    </citation>
    <scope>NUCLEOTIDE SEQUENCE [LARGE SCALE GENOMIC DNA]</scope>
    <source>
        <strain evidence="3 4">DSM 24574</strain>
    </source>
</reference>
<evidence type="ECO:0000313" key="4">
    <source>
        <dbReference type="Proteomes" id="UP000184212"/>
    </source>
</evidence>
<evidence type="ECO:0000313" key="3">
    <source>
        <dbReference type="EMBL" id="SHG95624.1"/>
    </source>
</evidence>
<feature type="domain" description="SH3b" evidence="2">
    <location>
        <begin position="94"/>
        <end position="166"/>
    </location>
</feature>
<feature type="transmembrane region" description="Helical" evidence="1">
    <location>
        <begin position="57"/>
        <end position="75"/>
    </location>
</feature>
<dbReference type="STRING" id="947013.SAMN04488109_2626"/>
<dbReference type="EMBL" id="FQWQ01000001">
    <property type="protein sequence ID" value="SHG95624.1"/>
    <property type="molecule type" value="Genomic_DNA"/>
</dbReference>
<keyword evidence="4" id="KW-1185">Reference proteome</keyword>
<dbReference type="Pfam" id="PF08239">
    <property type="entry name" value="SH3_3"/>
    <property type="match status" value="1"/>
</dbReference>
<keyword evidence="1" id="KW-0812">Transmembrane</keyword>
<accession>A0A1M5P1B6</accession>